<comment type="similarity">
    <text evidence="1">Belongs to the ParB family.</text>
</comment>
<dbReference type="NCBIfam" id="TIGR00180">
    <property type="entry name" value="parB_part"/>
    <property type="match status" value="1"/>
</dbReference>
<dbReference type="PANTHER" id="PTHR33375">
    <property type="entry name" value="CHROMOSOME-PARTITIONING PROTEIN PARB-RELATED"/>
    <property type="match status" value="1"/>
</dbReference>
<evidence type="ECO:0000313" key="4">
    <source>
        <dbReference type="EMBL" id="TQL58551.1"/>
    </source>
</evidence>
<sequence length="231" mass="24257">MAATLIPVGALVPDPKNVRGNAGADLDELTASVAAVGVLQPVLVRPAGTAGTYMIVDGHRRFAAAKAAGLSEVPALFCKPASAGLATEVMLAAAMHKQLEPVERAQAFQRLVNAGLTIQKIAARTGYSVATVRDSLSLMTLPTEARRMIRDGEITATTGVELAKQVRQPGDAGAPAVATTRRKPPQWFSRTHQLAKELTCTHAGRSRVGGVACGECWEDAIRADERARAEA</sequence>
<dbReference type="InterPro" id="IPR004437">
    <property type="entry name" value="ParB/RepB/Spo0J"/>
</dbReference>
<dbReference type="Gene3D" id="3.90.1530.10">
    <property type="entry name" value="Conserved hypothetical protein from pyrococcus furiosus pfu- 392566-001, ParB domain"/>
    <property type="match status" value="1"/>
</dbReference>
<dbReference type="InterPro" id="IPR050336">
    <property type="entry name" value="Chromosome_partition/occlusion"/>
</dbReference>
<dbReference type="PANTHER" id="PTHR33375:SF1">
    <property type="entry name" value="CHROMOSOME-PARTITIONING PROTEIN PARB-RELATED"/>
    <property type="match status" value="1"/>
</dbReference>
<dbReference type="GO" id="GO:0003677">
    <property type="term" value="F:DNA binding"/>
    <property type="evidence" value="ECO:0007669"/>
    <property type="project" value="InterPro"/>
</dbReference>
<dbReference type="RefSeq" id="WP_281282081.1">
    <property type="nucleotide sequence ID" value="NZ_BAAASV010000002.1"/>
</dbReference>
<dbReference type="GO" id="GO:0005694">
    <property type="term" value="C:chromosome"/>
    <property type="evidence" value="ECO:0007669"/>
    <property type="project" value="TreeGrafter"/>
</dbReference>
<name>A0A542ZE30_RARFA</name>
<organism evidence="4 5">
    <name type="scientific">Rarobacter faecitabidus</name>
    <dbReference type="NCBI Taxonomy" id="13243"/>
    <lineage>
        <taxon>Bacteria</taxon>
        <taxon>Bacillati</taxon>
        <taxon>Actinomycetota</taxon>
        <taxon>Actinomycetes</taxon>
        <taxon>Micrococcales</taxon>
        <taxon>Rarobacteraceae</taxon>
        <taxon>Rarobacter</taxon>
    </lineage>
</organism>
<dbReference type="AlphaFoldDB" id="A0A542ZE30"/>
<protein>
    <submittedName>
        <fullName evidence="4">ParB/RepB/Spo0J family partition protein</fullName>
    </submittedName>
</protein>
<keyword evidence="2" id="KW-0159">Chromosome partition</keyword>
<dbReference type="InterPro" id="IPR041468">
    <property type="entry name" value="HTH_ParB/Spo0J"/>
</dbReference>
<comment type="caution">
    <text evidence="4">The sequence shown here is derived from an EMBL/GenBank/DDBJ whole genome shotgun (WGS) entry which is preliminary data.</text>
</comment>
<accession>A0A542ZE30</accession>
<proteinExistence type="inferred from homology"/>
<dbReference type="InterPro" id="IPR036086">
    <property type="entry name" value="ParB/Sulfiredoxin_sf"/>
</dbReference>
<dbReference type="SUPFAM" id="SSF109709">
    <property type="entry name" value="KorB DNA-binding domain-like"/>
    <property type="match status" value="1"/>
</dbReference>
<evidence type="ECO:0000313" key="5">
    <source>
        <dbReference type="Proteomes" id="UP000315389"/>
    </source>
</evidence>
<evidence type="ECO:0000256" key="1">
    <source>
        <dbReference type="ARBA" id="ARBA00006295"/>
    </source>
</evidence>
<dbReference type="InterPro" id="IPR003115">
    <property type="entry name" value="ParB_N"/>
</dbReference>
<dbReference type="Pfam" id="PF17762">
    <property type="entry name" value="HTH_ParB"/>
    <property type="match status" value="1"/>
</dbReference>
<keyword evidence="5" id="KW-1185">Reference proteome</keyword>
<dbReference type="SMART" id="SM00470">
    <property type="entry name" value="ParB"/>
    <property type="match status" value="1"/>
</dbReference>
<feature type="domain" description="ParB-like N-terminal" evidence="3">
    <location>
        <begin position="4"/>
        <end position="99"/>
    </location>
</feature>
<dbReference type="EMBL" id="VFOS01000003">
    <property type="protein sequence ID" value="TQL58551.1"/>
    <property type="molecule type" value="Genomic_DNA"/>
</dbReference>
<gene>
    <name evidence="4" type="ORF">FB461_1966</name>
</gene>
<reference evidence="4 5" key="1">
    <citation type="submission" date="2019-06" db="EMBL/GenBank/DDBJ databases">
        <title>Sequencing the genomes of 1000 actinobacteria strains.</title>
        <authorList>
            <person name="Klenk H.-P."/>
        </authorList>
    </citation>
    <scope>NUCLEOTIDE SEQUENCE [LARGE SCALE GENOMIC DNA]</scope>
    <source>
        <strain evidence="4 5">DSM 4813</strain>
    </source>
</reference>
<dbReference type="Pfam" id="PF02195">
    <property type="entry name" value="ParB_N"/>
    <property type="match status" value="1"/>
</dbReference>
<dbReference type="GO" id="GO:0007059">
    <property type="term" value="P:chromosome segregation"/>
    <property type="evidence" value="ECO:0007669"/>
    <property type="project" value="UniProtKB-KW"/>
</dbReference>
<dbReference type="Gene3D" id="1.10.10.2830">
    <property type="match status" value="1"/>
</dbReference>
<dbReference type="GO" id="GO:0045881">
    <property type="term" value="P:positive regulation of sporulation resulting in formation of a cellular spore"/>
    <property type="evidence" value="ECO:0007669"/>
    <property type="project" value="TreeGrafter"/>
</dbReference>
<dbReference type="SUPFAM" id="SSF110849">
    <property type="entry name" value="ParB/Sulfiredoxin"/>
    <property type="match status" value="1"/>
</dbReference>
<evidence type="ECO:0000256" key="2">
    <source>
        <dbReference type="ARBA" id="ARBA00022829"/>
    </source>
</evidence>
<dbReference type="Proteomes" id="UP000315389">
    <property type="component" value="Unassembled WGS sequence"/>
</dbReference>
<evidence type="ECO:0000259" key="3">
    <source>
        <dbReference type="SMART" id="SM00470"/>
    </source>
</evidence>